<feature type="domain" description="Cadherin" evidence="8">
    <location>
        <begin position="201"/>
        <end position="274"/>
    </location>
</feature>
<dbReference type="FunFam" id="3.30.200.20:FF:000690">
    <property type="entry name" value="Receptor tyrosine kinase"/>
    <property type="match status" value="1"/>
</dbReference>
<feature type="binding site" evidence="4">
    <location>
        <position position="848"/>
    </location>
    <ligand>
        <name>ATP</name>
        <dbReference type="ChEBI" id="CHEBI:30616"/>
    </ligand>
</feature>
<evidence type="ECO:0000256" key="5">
    <source>
        <dbReference type="SAM" id="MobiDB-lite"/>
    </source>
</evidence>
<dbReference type="InterPro" id="IPR002126">
    <property type="entry name" value="Cadherin-like_dom"/>
</dbReference>
<dbReference type="Proteomes" id="UP001652621">
    <property type="component" value="Unplaced"/>
</dbReference>
<dbReference type="Gene3D" id="3.30.200.20">
    <property type="entry name" value="Phosphorylase Kinase, domain 1"/>
    <property type="match status" value="1"/>
</dbReference>
<dbReference type="GO" id="GO:0007156">
    <property type="term" value="P:homophilic cell adhesion via plasma membrane adhesion molecules"/>
    <property type="evidence" value="ECO:0007669"/>
    <property type="project" value="InterPro"/>
</dbReference>
<dbReference type="GO" id="GO:0005509">
    <property type="term" value="F:calcium ion binding"/>
    <property type="evidence" value="ECO:0007669"/>
    <property type="project" value="UniProtKB-UniRule"/>
</dbReference>
<feature type="domain" description="Protein kinase" evidence="7">
    <location>
        <begin position="814"/>
        <end position="1089"/>
    </location>
</feature>
<dbReference type="Pfam" id="PF07714">
    <property type="entry name" value="PK_Tyr_Ser-Thr"/>
    <property type="match status" value="1"/>
</dbReference>
<comment type="subcellular location">
    <subcellularLocation>
        <location evidence="1">Membrane</location>
        <topology evidence="1">Single-pass membrane protein</topology>
    </subcellularLocation>
</comment>
<dbReference type="PROSITE" id="PS50011">
    <property type="entry name" value="PROTEIN_KINASE_DOM"/>
    <property type="match status" value="1"/>
</dbReference>
<evidence type="ECO:0000256" key="3">
    <source>
        <dbReference type="PROSITE-ProRule" id="PRU00043"/>
    </source>
</evidence>
<keyword evidence="4" id="KW-0547">Nucleotide-binding</keyword>
<dbReference type="InterPro" id="IPR011009">
    <property type="entry name" value="Kinase-like_dom_sf"/>
</dbReference>
<protein>
    <submittedName>
        <fullName evidence="10">Uncharacterized protein LOC101890374</fullName>
    </submittedName>
</protein>
<keyword evidence="3" id="KW-0106">Calcium</keyword>
<dbReference type="FunFam" id="1.10.510.10:FF:000462">
    <property type="entry name" value="Receptor tyrosine kinase"/>
    <property type="match status" value="1"/>
</dbReference>
<dbReference type="InterPro" id="IPR000719">
    <property type="entry name" value="Prot_kinase_dom"/>
</dbReference>
<reference evidence="10" key="1">
    <citation type="submission" date="2025-08" db="UniProtKB">
        <authorList>
            <consortium name="RefSeq"/>
        </authorList>
    </citation>
    <scope>IDENTIFICATION</scope>
    <source>
        <strain evidence="10">Aabys</strain>
        <tissue evidence="10">Whole body</tissue>
    </source>
</reference>
<gene>
    <name evidence="10" type="primary">LOC101890374</name>
</gene>
<dbReference type="PANTHER" id="PTHR24416:SF617">
    <property type="entry name" value="RET ONCOGENE, ISOFORM A"/>
    <property type="match status" value="1"/>
</dbReference>
<dbReference type="InterPro" id="IPR017441">
    <property type="entry name" value="Protein_kinase_ATP_BS"/>
</dbReference>
<keyword evidence="4" id="KW-0067">ATP-binding</keyword>
<dbReference type="AlphaFoldDB" id="A0A9J7D8D4"/>
<keyword evidence="6" id="KW-0732">Signal</keyword>
<dbReference type="InterPro" id="IPR020635">
    <property type="entry name" value="Tyr_kinase_cat_dom"/>
</dbReference>
<evidence type="ECO:0000313" key="10">
    <source>
        <dbReference type="RefSeq" id="XP_011292927.2"/>
    </source>
</evidence>
<evidence type="ECO:0000259" key="8">
    <source>
        <dbReference type="PROSITE" id="PS50268"/>
    </source>
</evidence>
<dbReference type="InterPro" id="IPR001245">
    <property type="entry name" value="Ser-Thr/Tyr_kinase_cat_dom"/>
</dbReference>
<dbReference type="PROSITE" id="PS00107">
    <property type="entry name" value="PROTEIN_KINASE_ATP"/>
    <property type="match status" value="1"/>
</dbReference>
<name>A0A9J7D8D4_MUSDO</name>
<dbReference type="InterPro" id="IPR050122">
    <property type="entry name" value="RTK"/>
</dbReference>
<dbReference type="GO" id="GO:0005886">
    <property type="term" value="C:plasma membrane"/>
    <property type="evidence" value="ECO:0007669"/>
    <property type="project" value="TreeGrafter"/>
</dbReference>
<dbReference type="PROSITE" id="PS50268">
    <property type="entry name" value="CADHERIN_2"/>
    <property type="match status" value="1"/>
</dbReference>
<dbReference type="PROSITE" id="PS00109">
    <property type="entry name" value="PROTEIN_KINASE_TYR"/>
    <property type="match status" value="1"/>
</dbReference>
<keyword evidence="9" id="KW-1185">Reference proteome</keyword>
<feature type="compositionally biased region" description="Basic and acidic residues" evidence="5">
    <location>
        <begin position="668"/>
        <end position="679"/>
    </location>
</feature>
<evidence type="ECO:0000259" key="7">
    <source>
        <dbReference type="PROSITE" id="PS50011"/>
    </source>
</evidence>
<dbReference type="KEGG" id="mde:101890374"/>
<dbReference type="GeneID" id="101890374"/>
<evidence type="ECO:0000256" key="4">
    <source>
        <dbReference type="PROSITE-ProRule" id="PRU10141"/>
    </source>
</evidence>
<organism evidence="9 10">
    <name type="scientific">Musca domestica</name>
    <name type="common">House fly</name>
    <dbReference type="NCBI Taxonomy" id="7370"/>
    <lineage>
        <taxon>Eukaryota</taxon>
        <taxon>Metazoa</taxon>
        <taxon>Ecdysozoa</taxon>
        <taxon>Arthropoda</taxon>
        <taxon>Hexapoda</taxon>
        <taxon>Insecta</taxon>
        <taxon>Pterygota</taxon>
        <taxon>Neoptera</taxon>
        <taxon>Endopterygota</taxon>
        <taxon>Diptera</taxon>
        <taxon>Brachycera</taxon>
        <taxon>Muscomorpha</taxon>
        <taxon>Muscoidea</taxon>
        <taxon>Muscidae</taxon>
        <taxon>Musca</taxon>
    </lineage>
</organism>
<sequence length="1256" mass="141235">MTNTILGRLKLPIIVLIFLTNFGDNKRNTCGAFDVYFPMTAIELNMPFNEKSQSIFSKIPIGQFQVLSTTENTPALDYSYSMDDNDLLRINQTSGEVFLRDDYKAPTGSLQFNIKANKNRSNNFSKPTTNTLSQMSIELHPLTEEEYCEDLENICFWSSANYIIMEDLATPAGNGNSKFKPILVGSLNPRGAKYLCPYMDLKYQLLNASQLFQLRNNLLITRQPLDFESLDVAQQTNLSVDINCLVKISSNRTEQFRKLINVQVIDRNDNGPILLNISKVFNFNMESAYFNANENIGEKILFMDKDSVATNVYQTYKIINDTLDLVRPVCNVYEGEYPRRRNTMISCQVRFARNGVANQPSYCFALQASDETIEGASRNTATANICIKTDPELILEANHPQALPLRTRQNRKMNVVNTDDNDLLNSDSFSRTLTRSIPNSYPKDVYVYRTAQPMYRVTQPADFRNLIRLPQLKFTLIEDRSQAFGITSAAGIIYVKDIVALKYAPETIYFLNVTWHDIYQRSFVINVHLREGRPGNVTCEHKVKSKSQTCAQIKYRNQCQSFCGLATNGGSCVWRGTNSARFSSNYASCVPNATFCPDNVCDPLEEINTFVCPQDCTGGNKILSPLSVSDKRKGISSASGTCTCDDNGNCACTPLDEDEPKPKKRKQNKGEAKAEHNAYRSEAPTILAENPSPTNATLREEHKSPTARVEAESLINVKGFECNQTCIIIAIVCPSTLLILTTCLLVSRLGRRKKSRDMNSLGNRDGGQKAALDGCRESQCSASGSGLPLVQLENSYTFHSSVVDSKWEFPRENLQLDSILGEGEFGKVMKAYATDIANSPGVTTVAVKMLKKGANSVEYMALLSEFQLLQEVSHPNVIKLLGACTKGDTPLIIIEYAKYGALRSYLRLCRKLEYSGAEFTDGMEPMTVRSILSFAWQICKGMAYLTDIKLVHRDLAARNVLLAEGHICKISDFGLTRDVYEDDAYLKRSRERVPVKWMAPESLADNVYTSKSDVWAFGVLCWELITLGASPYPGIPVQNLYHLLKSGYRMEKPENCSDEIYSLVQSCWMDDPNARPSFKFLASEFEKLMGNNTKSFSNPTYCEEEEIHSPTTSHAATDFKETPHNDDESNVLEDLWKPPKVLYDIQDCSSRDTFSFSSSFLPPPGYDMPRPLHESRTLDSRYENDLRYPMATLRKSSLGTPSREMYTLPVKRGRSYMDVTARANMAENCEKMELSKTISFKFSSILNVNEQNESSA</sequence>
<dbReference type="VEuPathDB" id="VectorBase:MDOMA2_015344"/>
<dbReference type="RefSeq" id="XP_011292927.2">
    <property type="nucleotide sequence ID" value="XM_011294625.3"/>
</dbReference>
<dbReference type="InterPro" id="IPR055162">
    <property type="entry name" value="RET_CRD"/>
</dbReference>
<evidence type="ECO:0000256" key="1">
    <source>
        <dbReference type="ARBA" id="ARBA00004167"/>
    </source>
</evidence>
<feature type="compositionally biased region" description="Basic and acidic residues" evidence="5">
    <location>
        <begin position="1117"/>
        <end position="1127"/>
    </location>
</feature>
<dbReference type="SMART" id="SM00219">
    <property type="entry name" value="TyrKc"/>
    <property type="match status" value="1"/>
</dbReference>
<dbReference type="GO" id="GO:0043235">
    <property type="term" value="C:receptor complex"/>
    <property type="evidence" value="ECO:0007669"/>
    <property type="project" value="TreeGrafter"/>
</dbReference>
<dbReference type="InterPro" id="IPR008266">
    <property type="entry name" value="Tyr_kinase_AS"/>
</dbReference>
<accession>A0A9J7D8D4</accession>
<evidence type="ECO:0000256" key="2">
    <source>
        <dbReference type="ARBA" id="ARBA00051243"/>
    </source>
</evidence>
<evidence type="ECO:0000256" key="6">
    <source>
        <dbReference type="SAM" id="SignalP"/>
    </source>
</evidence>
<evidence type="ECO:0000313" key="9">
    <source>
        <dbReference type="Proteomes" id="UP001652621"/>
    </source>
</evidence>
<feature type="signal peptide" evidence="6">
    <location>
        <begin position="1"/>
        <end position="25"/>
    </location>
</feature>
<feature type="region of interest" description="Disordered" evidence="5">
    <location>
        <begin position="657"/>
        <end position="705"/>
    </location>
</feature>
<dbReference type="PRINTS" id="PR00109">
    <property type="entry name" value="TYRKINASE"/>
</dbReference>
<comment type="catalytic activity">
    <reaction evidence="2">
        <text>L-tyrosyl-[protein] + ATP = O-phospho-L-tyrosyl-[protein] + ADP + H(+)</text>
        <dbReference type="Rhea" id="RHEA:10596"/>
        <dbReference type="Rhea" id="RHEA-COMP:10136"/>
        <dbReference type="Rhea" id="RHEA-COMP:20101"/>
        <dbReference type="ChEBI" id="CHEBI:15378"/>
        <dbReference type="ChEBI" id="CHEBI:30616"/>
        <dbReference type="ChEBI" id="CHEBI:46858"/>
        <dbReference type="ChEBI" id="CHEBI:61978"/>
        <dbReference type="ChEBI" id="CHEBI:456216"/>
        <dbReference type="EC" id="2.7.10.1"/>
    </reaction>
</comment>
<dbReference type="PANTHER" id="PTHR24416">
    <property type="entry name" value="TYROSINE-PROTEIN KINASE RECEPTOR"/>
    <property type="match status" value="1"/>
</dbReference>
<dbReference type="OrthoDB" id="3256376at2759"/>
<dbReference type="Gene3D" id="1.10.510.10">
    <property type="entry name" value="Transferase(Phosphotransferase) domain 1"/>
    <property type="match status" value="1"/>
</dbReference>
<dbReference type="GO" id="GO:0007169">
    <property type="term" value="P:cell surface receptor protein tyrosine kinase signaling pathway"/>
    <property type="evidence" value="ECO:0007669"/>
    <property type="project" value="TreeGrafter"/>
</dbReference>
<dbReference type="GO" id="GO:0005524">
    <property type="term" value="F:ATP binding"/>
    <property type="evidence" value="ECO:0007669"/>
    <property type="project" value="UniProtKB-UniRule"/>
</dbReference>
<feature type="region of interest" description="Disordered" evidence="5">
    <location>
        <begin position="1107"/>
        <end position="1131"/>
    </location>
</feature>
<dbReference type="SUPFAM" id="SSF56112">
    <property type="entry name" value="Protein kinase-like (PK-like)"/>
    <property type="match status" value="1"/>
</dbReference>
<dbReference type="GO" id="GO:0004714">
    <property type="term" value="F:transmembrane receptor protein tyrosine kinase activity"/>
    <property type="evidence" value="ECO:0007669"/>
    <property type="project" value="UniProtKB-EC"/>
</dbReference>
<feature type="chain" id="PRO_5039908253" evidence="6">
    <location>
        <begin position="26"/>
        <end position="1256"/>
    </location>
</feature>
<proteinExistence type="predicted"/>
<dbReference type="Pfam" id="PF22540">
    <property type="entry name" value="RET_CRD"/>
    <property type="match status" value="1"/>
</dbReference>